<reference evidence="6" key="1">
    <citation type="submission" date="2016-11" db="EMBL/GenBank/DDBJ databases">
        <authorList>
            <person name="Varghese N."/>
            <person name="Submissions S."/>
        </authorList>
    </citation>
    <scope>NUCLEOTIDE SEQUENCE [LARGE SCALE GENOMIC DNA]</scope>
    <source>
        <strain evidence="6">DSM 13643</strain>
    </source>
</reference>
<protein>
    <submittedName>
        <fullName evidence="5">MinD superfamily P-loop ATPase, contains an inserted ferredoxin domain</fullName>
    </submittedName>
</protein>
<dbReference type="Pfam" id="PF01656">
    <property type="entry name" value="CbiA"/>
    <property type="match status" value="1"/>
</dbReference>
<dbReference type="PANTHER" id="PTHR43063:SF1">
    <property type="entry name" value="4FE-4S CLUSTER CONTAINING PARA FAMILY ATPASE PROTEIN"/>
    <property type="match status" value="1"/>
</dbReference>
<dbReference type="GO" id="GO:0051536">
    <property type="term" value="F:iron-sulfur cluster binding"/>
    <property type="evidence" value="ECO:0007669"/>
    <property type="project" value="UniProtKB-KW"/>
</dbReference>
<accession>A0A1M5VVJ8</accession>
<sequence length="286" mass="31606">MKISVLSGKGGTGKTTVATNLSYYLSKKGEKVQYLDFDVEEPNGFIFLKPKIENTFEVKVKVPQIDESSCTQCGLCAKKCNFNALSVTKNGVLVFEKICHSCGLCSLVCPVNAITEVEREIGKIEIGYTDNLKVVRGVLNIGEPMGIPILKDLKKLITPDYINIIDSPPGSSCSVVHSVEGSDYGILVTEPTKFGLHDLEIAVNVIRQLGVPFGVVINKSDENDYIIEEFCKKQGIDIIERIPFDRSIAQKYSKGELLDDKIFMEVFENIFSKIMEVSNNEADSCN</sequence>
<evidence type="ECO:0000259" key="4">
    <source>
        <dbReference type="PROSITE" id="PS51379"/>
    </source>
</evidence>
<evidence type="ECO:0000256" key="3">
    <source>
        <dbReference type="ARBA" id="ARBA00023014"/>
    </source>
</evidence>
<feature type="domain" description="4Fe-4S ferredoxin-type" evidence="4">
    <location>
        <begin position="91"/>
        <end position="119"/>
    </location>
</feature>
<keyword evidence="2" id="KW-0408">Iron</keyword>
<keyword evidence="3" id="KW-0411">Iron-sulfur</keyword>
<dbReference type="RefSeq" id="WP_073197584.1">
    <property type="nucleotide sequence ID" value="NZ_FQXO01000076.1"/>
</dbReference>
<dbReference type="Pfam" id="PF00037">
    <property type="entry name" value="Fer4"/>
    <property type="match status" value="2"/>
</dbReference>
<gene>
    <name evidence="5" type="ORF">SAMN02745135_02154</name>
</gene>
<dbReference type="Proteomes" id="UP000183967">
    <property type="component" value="Unassembled WGS sequence"/>
</dbReference>
<name>A0A1M5VVJ8_9FIRM</name>
<dbReference type="PROSITE" id="PS51379">
    <property type="entry name" value="4FE4S_FER_2"/>
    <property type="match status" value="2"/>
</dbReference>
<keyword evidence="6" id="KW-1185">Reference proteome</keyword>
<dbReference type="OrthoDB" id="9778602at2"/>
<dbReference type="SUPFAM" id="SSF52540">
    <property type="entry name" value="P-loop containing nucleoside triphosphate hydrolases"/>
    <property type="match status" value="1"/>
</dbReference>
<dbReference type="SUPFAM" id="SSF54862">
    <property type="entry name" value="4Fe-4S ferredoxins"/>
    <property type="match status" value="1"/>
</dbReference>
<dbReference type="InterPro" id="IPR002586">
    <property type="entry name" value="CobQ/CobB/MinD/ParA_Nub-bd_dom"/>
</dbReference>
<dbReference type="GO" id="GO:0046872">
    <property type="term" value="F:metal ion binding"/>
    <property type="evidence" value="ECO:0007669"/>
    <property type="project" value="UniProtKB-KW"/>
</dbReference>
<dbReference type="InterPro" id="IPR017896">
    <property type="entry name" value="4Fe4S_Fe-S-bd"/>
</dbReference>
<dbReference type="Gene3D" id="3.40.50.300">
    <property type="entry name" value="P-loop containing nucleotide triphosphate hydrolases"/>
    <property type="match status" value="1"/>
</dbReference>
<dbReference type="InterPro" id="IPR027417">
    <property type="entry name" value="P-loop_NTPase"/>
</dbReference>
<organism evidence="5 6">
    <name type="scientific">Caloranaerobacter azorensis DSM 13643</name>
    <dbReference type="NCBI Taxonomy" id="1121264"/>
    <lineage>
        <taxon>Bacteria</taxon>
        <taxon>Bacillati</taxon>
        <taxon>Bacillota</taxon>
        <taxon>Tissierellia</taxon>
        <taxon>Tissierellales</taxon>
        <taxon>Thermohalobacteraceae</taxon>
        <taxon>Caloranaerobacter</taxon>
    </lineage>
</organism>
<feature type="domain" description="4Fe-4S ferredoxin-type" evidence="4">
    <location>
        <begin position="61"/>
        <end position="90"/>
    </location>
</feature>
<keyword evidence="1" id="KW-0479">Metal-binding</keyword>
<evidence type="ECO:0000256" key="1">
    <source>
        <dbReference type="ARBA" id="ARBA00022723"/>
    </source>
</evidence>
<proteinExistence type="predicted"/>
<dbReference type="Gene3D" id="3.30.70.20">
    <property type="match status" value="1"/>
</dbReference>
<evidence type="ECO:0000256" key="2">
    <source>
        <dbReference type="ARBA" id="ARBA00023004"/>
    </source>
</evidence>
<evidence type="ECO:0000313" key="5">
    <source>
        <dbReference type="EMBL" id="SHH79266.1"/>
    </source>
</evidence>
<dbReference type="PROSITE" id="PS00198">
    <property type="entry name" value="4FE4S_FER_1"/>
    <property type="match status" value="1"/>
</dbReference>
<dbReference type="EMBL" id="FQXO01000076">
    <property type="protein sequence ID" value="SHH79266.1"/>
    <property type="molecule type" value="Genomic_DNA"/>
</dbReference>
<dbReference type="PANTHER" id="PTHR43063">
    <property type="entry name" value="4FE-4S CLUSTER CONTAINING PARA FAMILY ATPASE PROTEIN"/>
    <property type="match status" value="1"/>
</dbReference>
<dbReference type="InterPro" id="IPR017900">
    <property type="entry name" value="4Fe4S_Fe_S_CS"/>
</dbReference>
<evidence type="ECO:0000313" key="6">
    <source>
        <dbReference type="Proteomes" id="UP000183967"/>
    </source>
</evidence>
<dbReference type="CDD" id="cd03110">
    <property type="entry name" value="SIMIBI_bact_arch"/>
    <property type="match status" value="1"/>
</dbReference>
<dbReference type="AlphaFoldDB" id="A0A1M5VVJ8"/>